<reference evidence="1 2" key="1">
    <citation type="journal article" date="2015" name="Plant Cell">
        <title>Oil accumulation by the oleaginous diatom Fistulifera solaris as revealed by the genome and transcriptome.</title>
        <authorList>
            <person name="Tanaka T."/>
            <person name="Maeda Y."/>
            <person name="Veluchamy A."/>
            <person name="Tanaka M."/>
            <person name="Abida H."/>
            <person name="Marechal E."/>
            <person name="Bowler C."/>
            <person name="Muto M."/>
            <person name="Sunaga Y."/>
            <person name="Tanaka M."/>
            <person name="Yoshino T."/>
            <person name="Taniguchi T."/>
            <person name="Fukuda Y."/>
            <person name="Nemoto M."/>
            <person name="Matsumoto M."/>
            <person name="Wong P.S."/>
            <person name="Aburatani S."/>
            <person name="Fujibuchi W."/>
        </authorList>
    </citation>
    <scope>NUCLEOTIDE SEQUENCE [LARGE SCALE GENOMIC DNA]</scope>
    <source>
        <strain evidence="1 2">JPCC DA0580</strain>
    </source>
</reference>
<dbReference type="EMBL" id="BDSP01000008">
    <property type="protein sequence ID" value="GAX09558.1"/>
    <property type="molecule type" value="Genomic_DNA"/>
</dbReference>
<comment type="caution">
    <text evidence="1">The sequence shown here is derived from an EMBL/GenBank/DDBJ whole genome shotgun (WGS) entry which is preliminary data.</text>
</comment>
<gene>
    <name evidence="1" type="ORF">FisN_16Lu264</name>
</gene>
<proteinExistence type="predicted"/>
<organism evidence="1 2">
    <name type="scientific">Fistulifera solaris</name>
    <name type="common">Oleaginous diatom</name>
    <dbReference type="NCBI Taxonomy" id="1519565"/>
    <lineage>
        <taxon>Eukaryota</taxon>
        <taxon>Sar</taxon>
        <taxon>Stramenopiles</taxon>
        <taxon>Ochrophyta</taxon>
        <taxon>Bacillariophyta</taxon>
        <taxon>Bacillariophyceae</taxon>
        <taxon>Bacillariophycidae</taxon>
        <taxon>Naviculales</taxon>
        <taxon>Naviculaceae</taxon>
        <taxon>Fistulifera</taxon>
    </lineage>
</organism>
<dbReference type="InParanoid" id="A0A1Z5J6V9"/>
<evidence type="ECO:0000313" key="1">
    <source>
        <dbReference type="EMBL" id="GAX09558.1"/>
    </source>
</evidence>
<dbReference type="AlphaFoldDB" id="A0A1Z5J6V9"/>
<sequence>MRFVDTPGIIANKSIGKNKRGDIKEILRKKMKDSNTNTNTNTKLCVLLEPTELATNPIIQFCDENFGGRDNWIDDAAFLMTKFDKQLEDVRTASKANNFFREYFNNKCYPHLVITPLPPTYSSSIA</sequence>
<protein>
    <recommendedName>
        <fullName evidence="3">G domain-containing protein</fullName>
    </recommendedName>
</protein>
<keyword evidence="2" id="KW-1185">Reference proteome</keyword>
<evidence type="ECO:0008006" key="3">
    <source>
        <dbReference type="Google" id="ProtNLM"/>
    </source>
</evidence>
<name>A0A1Z5J6V9_FISSO</name>
<evidence type="ECO:0000313" key="2">
    <source>
        <dbReference type="Proteomes" id="UP000198406"/>
    </source>
</evidence>
<accession>A0A1Z5J6V9</accession>
<dbReference type="Proteomes" id="UP000198406">
    <property type="component" value="Unassembled WGS sequence"/>
</dbReference>